<gene>
    <name evidence="1" type="ORF">D9613_009540</name>
</gene>
<evidence type="ECO:0000313" key="2">
    <source>
        <dbReference type="Proteomes" id="UP000521872"/>
    </source>
</evidence>
<reference evidence="1 2" key="1">
    <citation type="submission" date="2019-12" db="EMBL/GenBank/DDBJ databases">
        <authorList>
            <person name="Floudas D."/>
            <person name="Bentzer J."/>
            <person name="Ahren D."/>
            <person name="Johansson T."/>
            <person name="Persson P."/>
            <person name="Tunlid A."/>
        </authorList>
    </citation>
    <scope>NUCLEOTIDE SEQUENCE [LARGE SCALE GENOMIC DNA]</scope>
    <source>
        <strain evidence="1 2">CBS 102.39</strain>
    </source>
</reference>
<organism evidence="1 2">
    <name type="scientific">Agrocybe pediades</name>
    <dbReference type="NCBI Taxonomy" id="84607"/>
    <lineage>
        <taxon>Eukaryota</taxon>
        <taxon>Fungi</taxon>
        <taxon>Dikarya</taxon>
        <taxon>Basidiomycota</taxon>
        <taxon>Agaricomycotina</taxon>
        <taxon>Agaricomycetes</taxon>
        <taxon>Agaricomycetidae</taxon>
        <taxon>Agaricales</taxon>
        <taxon>Agaricineae</taxon>
        <taxon>Strophariaceae</taxon>
        <taxon>Agrocybe</taxon>
    </lineage>
</organism>
<name>A0A8H4R4F9_9AGAR</name>
<proteinExistence type="predicted"/>
<keyword evidence="2" id="KW-1185">Reference proteome</keyword>
<protein>
    <submittedName>
        <fullName evidence="1">Uncharacterized protein</fullName>
    </submittedName>
</protein>
<dbReference type="AlphaFoldDB" id="A0A8H4R4F9"/>
<dbReference type="Proteomes" id="UP000521872">
    <property type="component" value="Unassembled WGS sequence"/>
</dbReference>
<evidence type="ECO:0000313" key="1">
    <source>
        <dbReference type="EMBL" id="KAF4622026.1"/>
    </source>
</evidence>
<accession>A0A8H4R4F9</accession>
<dbReference type="EMBL" id="JAACJL010000002">
    <property type="protein sequence ID" value="KAF4622026.1"/>
    <property type="molecule type" value="Genomic_DNA"/>
</dbReference>
<comment type="caution">
    <text evidence="1">The sequence shown here is derived from an EMBL/GenBank/DDBJ whole genome shotgun (WGS) entry which is preliminary data.</text>
</comment>
<sequence>MPPCRKTAKPNHREKVQIHGYTETGEFIWEGPVGEGMKPEDEMEKVEEGYIAIMKVWMKPGQDLWYTDENGVQRMSTITRIWESKKKSKPSDRKPKYKLTVHPLLASKDISAEVLKTAHEKKLLETMTDHEILLSDEEITIDGDSVAGPAYANPWNEFSKYAEPMLIPWWYQRACWDSKEKRITKFWISPCCNQIYDPAGNEQRWCDTCVDWFCTTCGGGDAPEVKLANEEIEDMNDIQAILKKSLEMPVWRGGIDEADDEFSLGGSGYVQAQVKEWYDHNGGHFNYPPNWRVLMNHDIERWGGKNIDIIPYIAKTKFKWYKCKGCGNPI</sequence>